<keyword evidence="5" id="KW-1185">Reference proteome</keyword>
<dbReference type="SMART" id="SM00387">
    <property type="entry name" value="HATPase_c"/>
    <property type="match status" value="1"/>
</dbReference>
<dbReference type="PRINTS" id="PR00344">
    <property type="entry name" value="BCTRLSENSOR"/>
</dbReference>
<dbReference type="Pfam" id="PF02518">
    <property type="entry name" value="HATPase_c"/>
    <property type="match status" value="1"/>
</dbReference>
<dbReference type="Gene3D" id="3.30.565.10">
    <property type="entry name" value="Histidine kinase-like ATPase, C-terminal domain"/>
    <property type="match status" value="1"/>
</dbReference>
<protein>
    <recommendedName>
        <fullName evidence="2">histidine kinase</fullName>
        <ecNumber evidence="2">2.7.13.3</ecNumber>
    </recommendedName>
</protein>
<dbReference type="RefSeq" id="WP_145722269.1">
    <property type="nucleotide sequence ID" value="NZ_BSPF01000032.1"/>
</dbReference>
<comment type="caution">
    <text evidence="4">The sequence shown here is derived from an EMBL/GenBank/DDBJ whole genome shotgun (WGS) entry which is preliminary data.</text>
</comment>
<evidence type="ECO:0000313" key="4">
    <source>
        <dbReference type="EMBL" id="TWI24152.1"/>
    </source>
</evidence>
<dbReference type="InterPro" id="IPR005467">
    <property type="entry name" value="His_kinase_dom"/>
</dbReference>
<feature type="domain" description="Histidine kinase" evidence="3">
    <location>
        <begin position="1"/>
        <end position="176"/>
    </location>
</feature>
<dbReference type="PROSITE" id="PS50109">
    <property type="entry name" value="HIS_KIN"/>
    <property type="match status" value="1"/>
</dbReference>
<proteinExistence type="predicted"/>
<dbReference type="EMBL" id="VLKT01000056">
    <property type="protein sequence ID" value="TWI24152.1"/>
    <property type="molecule type" value="Genomic_DNA"/>
</dbReference>
<dbReference type="OrthoDB" id="9805722at2"/>
<accession>A0A562MW48</accession>
<gene>
    <name evidence="4" type="ORF">IQ26_06292</name>
</gene>
<dbReference type="SUPFAM" id="SSF55874">
    <property type="entry name" value="ATPase domain of HSP90 chaperone/DNA topoisomerase II/histidine kinase"/>
    <property type="match status" value="1"/>
</dbReference>
<dbReference type="AlphaFoldDB" id="A0A562MW48"/>
<evidence type="ECO:0000256" key="2">
    <source>
        <dbReference type="ARBA" id="ARBA00012438"/>
    </source>
</evidence>
<reference evidence="4 5" key="1">
    <citation type="journal article" date="2015" name="Stand. Genomic Sci.">
        <title>Genomic Encyclopedia of Bacterial and Archaeal Type Strains, Phase III: the genomes of soil and plant-associated and newly described type strains.</title>
        <authorList>
            <person name="Whitman W.B."/>
            <person name="Woyke T."/>
            <person name="Klenk H.P."/>
            <person name="Zhou Y."/>
            <person name="Lilburn T.G."/>
            <person name="Beck B.J."/>
            <person name="De Vos P."/>
            <person name="Vandamme P."/>
            <person name="Eisen J.A."/>
            <person name="Garrity G."/>
            <person name="Hugenholtz P."/>
            <person name="Kyrpides N.C."/>
        </authorList>
    </citation>
    <scope>NUCLEOTIDE SEQUENCE [LARGE SCALE GENOMIC DNA]</scope>
    <source>
        <strain evidence="4 5">CGMCC 1.2546</strain>
    </source>
</reference>
<keyword evidence="4" id="KW-0808">Transferase</keyword>
<comment type="catalytic activity">
    <reaction evidence="1">
        <text>ATP + protein L-histidine = ADP + protein N-phospho-L-histidine.</text>
        <dbReference type="EC" id="2.7.13.3"/>
    </reaction>
</comment>
<evidence type="ECO:0000256" key="1">
    <source>
        <dbReference type="ARBA" id="ARBA00000085"/>
    </source>
</evidence>
<dbReference type="InterPro" id="IPR003594">
    <property type="entry name" value="HATPase_dom"/>
</dbReference>
<evidence type="ECO:0000259" key="3">
    <source>
        <dbReference type="PROSITE" id="PS50109"/>
    </source>
</evidence>
<organism evidence="4 5">
    <name type="scientific">Mesorhizobium tianshanense</name>
    <dbReference type="NCBI Taxonomy" id="39844"/>
    <lineage>
        <taxon>Bacteria</taxon>
        <taxon>Pseudomonadati</taxon>
        <taxon>Pseudomonadota</taxon>
        <taxon>Alphaproteobacteria</taxon>
        <taxon>Hyphomicrobiales</taxon>
        <taxon>Phyllobacteriaceae</taxon>
        <taxon>Mesorhizobium</taxon>
    </lineage>
</organism>
<dbReference type="GO" id="GO:0004673">
    <property type="term" value="F:protein histidine kinase activity"/>
    <property type="evidence" value="ECO:0007669"/>
    <property type="project" value="UniProtKB-EC"/>
</dbReference>
<dbReference type="EC" id="2.7.13.3" evidence="2"/>
<dbReference type="InterPro" id="IPR036890">
    <property type="entry name" value="HATPase_C_sf"/>
</dbReference>
<dbReference type="InterPro" id="IPR004358">
    <property type="entry name" value="Sig_transdc_His_kin-like_C"/>
</dbReference>
<dbReference type="Proteomes" id="UP000317122">
    <property type="component" value="Unassembled WGS sequence"/>
</dbReference>
<name>A0A562MW48_9HYPH</name>
<dbReference type="PANTHER" id="PTHR43065">
    <property type="entry name" value="SENSOR HISTIDINE KINASE"/>
    <property type="match status" value="1"/>
</dbReference>
<sequence length="209" mass="22477">MKSAHDSPILVPQTMRLAFEDDTTVEAFSLLASLTEIETLLNNTWEPNIRFDLQISPANPVVTCSRVGLQSAIMNLLFNARDAMPNGGVISFVAALIYEGQVATDVELRVTDNGFGITKDTLLRATDPFFTTKTTGLGGLGLPMVMSFVHGAGGRLYIESEPGVGTTVTLRLPISETEAQHQPASPELPKVNSASSCHYLSVSGRDIRP</sequence>
<dbReference type="PANTHER" id="PTHR43065:SF42">
    <property type="entry name" value="TWO-COMPONENT SENSOR PPRA"/>
    <property type="match status" value="1"/>
</dbReference>
<evidence type="ECO:0000313" key="5">
    <source>
        <dbReference type="Proteomes" id="UP000317122"/>
    </source>
</evidence>
<keyword evidence="4" id="KW-0418">Kinase</keyword>